<keyword evidence="2" id="KW-1185">Reference proteome</keyword>
<dbReference type="RefSeq" id="WP_131121912.1">
    <property type="nucleotide sequence ID" value="NZ_SIXH01000006.1"/>
</dbReference>
<reference evidence="1 2" key="1">
    <citation type="submission" date="2019-02" db="EMBL/GenBank/DDBJ databases">
        <title>Draft Genome Sequence of Streptomyces sp. AM-2504, identified by 16S rRNA comparative analysis as a Streptomyces Kasugaensis strain.</title>
        <authorList>
            <person name="Napolioni V."/>
            <person name="Giuliodori A.M."/>
            <person name="Spurio R."/>
            <person name="Fabbretti A."/>
        </authorList>
    </citation>
    <scope>NUCLEOTIDE SEQUENCE [LARGE SCALE GENOMIC DNA]</scope>
    <source>
        <strain evidence="1 2">AM-2504</strain>
    </source>
</reference>
<dbReference type="EMBL" id="SIXH01000006">
    <property type="protein sequence ID" value="TBO61390.1"/>
    <property type="molecule type" value="Genomic_DNA"/>
</dbReference>
<dbReference type="Proteomes" id="UP000292452">
    <property type="component" value="Unassembled WGS sequence"/>
</dbReference>
<dbReference type="AlphaFoldDB" id="A0A4Q9I3P7"/>
<name>A0A4Q9I3P7_STRKA</name>
<evidence type="ECO:0000313" key="2">
    <source>
        <dbReference type="Proteomes" id="UP000292452"/>
    </source>
</evidence>
<proteinExistence type="predicted"/>
<dbReference type="SUPFAM" id="SSF54427">
    <property type="entry name" value="NTF2-like"/>
    <property type="match status" value="1"/>
</dbReference>
<evidence type="ECO:0000313" key="1">
    <source>
        <dbReference type="EMBL" id="TBO61390.1"/>
    </source>
</evidence>
<sequence length="134" mass="14616">MTPTPTATSAAPPTWVLQIMHEIDTLAFGEGFARMTDETEMYFGAAHVVGVEAIKAFFVKIDGPLDITHEVVEYWTAAQGVHLLRGEAAMAKKTAPDAVVRAPFMHIYRLDGAEPARIRTLHITAGPLRTDSVI</sequence>
<comment type="caution">
    <text evidence="1">The sequence shown here is derived from an EMBL/GenBank/DDBJ whole genome shotgun (WGS) entry which is preliminary data.</text>
</comment>
<gene>
    <name evidence="1" type="ORF">EYS09_01240</name>
</gene>
<organism evidence="1 2">
    <name type="scientific">Streptomyces kasugaensis</name>
    <dbReference type="NCBI Taxonomy" id="1946"/>
    <lineage>
        <taxon>Bacteria</taxon>
        <taxon>Bacillati</taxon>
        <taxon>Actinomycetota</taxon>
        <taxon>Actinomycetes</taxon>
        <taxon>Kitasatosporales</taxon>
        <taxon>Streptomycetaceae</taxon>
        <taxon>Streptomyces</taxon>
    </lineage>
</organism>
<protein>
    <submittedName>
        <fullName evidence="1">Nuclear transport factor 2 family protein</fullName>
    </submittedName>
</protein>
<accession>A0A4Q9I3P7</accession>
<dbReference type="InterPro" id="IPR032710">
    <property type="entry name" value="NTF2-like_dom_sf"/>
</dbReference>